<evidence type="ECO:0000256" key="4">
    <source>
        <dbReference type="ARBA" id="ARBA00022989"/>
    </source>
</evidence>
<comment type="caution">
    <text evidence="7">The sequence shown here is derived from an EMBL/GenBank/DDBJ whole genome shotgun (WGS) entry which is preliminary data.</text>
</comment>
<dbReference type="AlphaFoldDB" id="A0AAN5CY30"/>
<gene>
    <name evidence="7" type="ORF">PMAYCL1PPCAC_22312</name>
</gene>
<comment type="subcellular location">
    <subcellularLocation>
        <location evidence="1">Membrane</location>
        <topology evidence="1">Multi-pass membrane protein</topology>
    </subcellularLocation>
</comment>
<evidence type="ECO:0000256" key="1">
    <source>
        <dbReference type="ARBA" id="ARBA00004141"/>
    </source>
</evidence>
<feature type="transmembrane region" description="Helical" evidence="6">
    <location>
        <begin position="97"/>
        <end position="114"/>
    </location>
</feature>
<name>A0AAN5CY30_9BILA</name>
<keyword evidence="4 6" id="KW-1133">Transmembrane helix</keyword>
<dbReference type="EMBL" id="BTRK01000005">
    <property type="protein sequence ID" value="GMR52117.1"/>
    <property type="molecule type" value="Genomic_DNA"/>
</dbReference>
<dbReference type="GO" id="GO:0016020">
    <property type="term" value="C:membrane"/>
    <property type="evidence" value="ECO:0007669"/>
    <property type="project" value="UniProtKB-SubCell"/>
</dbReference>
<dbReference type="InterPro" id="IPR019421">
    <property type="entry name" value="7TM_GPCR_serpentine_rcpt_Srd"/>
</dbReference>
<accession>A0AAN5CY30</accession>
<reference evidence="8" key="1">
    <citation type="submission" date="2022-10" db="EMBL/GenBank/DDBJ databases">
        <title>Genome assembly of Pristionchus species.</title>
        <authorList>
            <person name="Yoshida K."/>
            <person name="Sommer R.J."/>
        </authorList>
    </citation>
    <scope>NUCLEOTIDE SEQUENCE [LARGE SCALE GENOMIC DNA]</scope>
    <source>
        <strain evidence="8">RS5460</strain>
    </source>
</reference>
<evidence type="ECO:0000313" key="8">
    <source>
        <dbReference type="Proteomes" id="UP001328107"/>
    </source>
</evidence>
<dbReference type="Pfam" id="PF10317">
    <property type="entry name" value="7TM_GPCR_Srd"/>
    <property type="match status" value="1"/>
</dbReference>
<dbReference type="InterPro" id="IPR050920">
    <property type="entry name" value="Nematode_rcpt-like_delta"/>
</dbReference>
<evidence type="ECO:0000256" key="3">
    <source>
        <dbReference type="ARBA" id="ARBA00022692"/>
    </source>
</evidence>
<feature type="transmembrane region" description="Helical" evidence="6">
    <location>
        <begin position="140"/>
        <end position="164"/>
    </location>
</feature>
<dbReference type="PANTHER" id="PTHR22945">
    <property type="entry name" value="SERPENTINE RECEPTOR, CLASS D DELTA"/>
    <property type="match status" value="1"/>
</dbReference>
<dbReference type="Proteomes" id="UP001328107">
    <property type="component" value="Unassembled WGS sequence"/>
</dbReference>
<evidence type="ECO:0008006" key="9">
    <source>
        <dbReference type="Google" id="ProtNLM"/>
    </source>
</evidence>
<feature type="non-terminal residue" evidence="7">
    <location>
        <position position="196"/>
    </location>
</feature>
<dbReference type="PANTHER" id="PTHR22945:SF40">
    <property type="entry name" value="SERPENTINE RECEPTOR, CLASS D (DELTA)-RELATED"/>
    <property type="match status" value="1"/>
</dbReference>
<evidence type="ECO:0000256" key="2">
    <source>
        <dbReference type="ARBA" id="ARBA00009166"/>
    </source>
</evidence>
<evidence type="ECO:0000313" key="7">
    <source>
        <dbReference type="EMBL" id="GMR52117.1"/>
    </source>
</evidence>
<evidence type="ECO:0000256" key="6">
    <source>
        <dbReference type="SAM" id="Phobius"/>
    </source>
</evidence>
<keyword evidence="8" id="KW-1185">Reference proteome</keyword>
<evidence type="ECO:0000256" key="5">
    <source>
        <dbReference type="ARBA" id="ARBA00023136"/>
    </source>
</evidence>
<comment type="similarity">
    <text evidence="2">Belongs to the nematode receptor-like protein srd family.</text>
</comment>
<keyword evidence="3 6" id="KW-0812">Transmembrane</keyword>
<protein>
    <recommendedName>
        <fullName evidence="9">G protein-coupled receptor</fullName>
    </recommendedName>
</protein>
<proteinExistence type="inferred from homology"/>
<keyword evidence="5 6" id="KW-0472">Membrane</keyword>
<organism evidence="7 8">
    <name type="scientific">Pristionchus mayeri</name>
    <dbReference type="NCBI Taxonomy" id="1317129"/>
    <lineage>
        <taxon>Eukaryota</taxon>
        <taxon>Metazoa</taxon>
        <taxon>Ecdysozoa</taxon>
        <taxon>Nematoda</taxon>
        <taxon>Chromadorea</taxon>
        <taxon>Rhabditida</taxon>
        <taxon>Rhabditina</taxon>
        <taxon>Diplogasteromorpha</taxon>
        <taxon>Diplogasteroidea</taxon>
        <taxon>Neodiplogasteridae</taxon>
        <taxon>Pristionchus</taxon>
    </lineage>
</organism>
<sequence length="196" mass="22159">MFELNHDAIMQTCSLISPSGTERTLTEVKGPVGWCSLQTAILLAYLPHIPQLISFFTVTKPREFMEPFISSVYGPGHTDEYAVVGFLDVSEPQSACTLNYFLVFASILYTYIFFTRRTVLRTLAACAENMSWKTREMHQSLIKVLSVHSLLPTCTMLGFLAMFLQMADIYHSVECERSIYTIATFPSVVNPLLTLY</sequence>